<dbReference type="EMBL" id="CP036274">
    <property type="protein sequence ID" value="QDU26695.1"/>
    <property type="molecule type" value="Genomic_DNA"/>
</dbReference>
<reference evidence="1 2" key="1">
    <citation type="submission" date="2019-02" db="EMBL/GenBank/DDBJ databases">
        <title>Deep-cultivation of Planctomycetes and their phenomic and genomic characterization uncovers novel biology.</title>
        <authorList>
            <person name="Wiegand S."/>
            <person name="Jogler M."/>
            <person name="Boedeker C."/>
            <person name="Pinto D."/>
            <person name="Vollmers J."/>
            <person name="Rivas-Marin E."/>
            <person name="Kohn T."/>
            <person name="Peeters S.H."/>
            <person name="Heuer A."/>
            <person name="Rast P."/>
            <person name="Oberbeckmann S."/>
            <person name="Bunk B."/>
            <person name="Jeske O."/>
            <person name="Meyerdierks A."/>
            <person name="Storesund J.E."/>
            <person name="Kallscheuer N."/>
            <person name="Luecker S."/>
            <person name="Lage O.M."/>
            <person name="Pohl T."/>
            <person name="Merkel B.J."/>
            <person name="Hornburger P."/>
            <person name="Mueller R.-W."/>
            <person name="Bruemmer F."/>
            <person name="Labrenz M."/>
            <person name="Spormann A.M."/>
            <person name="Op den Camp H."/>
            <person name="Overmann J."/>
            <person name="Amann R."/>
            <person name="Jetten M.S.M."/>
            <person name="Mascher T."/>
            <person name="Medema M.H."/>
            <person name="Devos D.P."/>
            <person name="Kaster A.-K."/>
            <person name="Ovreas L."/>
            <person name="Rohde M."/>
            <person name="Galperin M.Y."/>
            <person name="Jogler C."/>
        </authorList>
    </citation>
    <scope>NUCLEOTIDE SEQUENCE [LARGE SCALE GENOMIC DNA]</scope>
    <source>
        <strain evidence="1 2">ETA_A8</strain>
    </source>
</reference>
<organism evidence="1 2">
    <name type="scientific">Anatilimnocola aggregata</name>
    <dbReference type="NCBI Taxonomy" id="2528021"/>
    <lineage>
        <taxon>Bacteria</taxon>
        <taxon>Pseudomonadati</taxon>
        <taxon>Planctomycetota</taxon>
        <taxon>Planctomycetia</taxon>
        <taxon>Pirellulales</taxon>
        <taxon>Pirellulaceae</taxon>
        <taxon>Anatilimnocola</taxon>
    </lineage>
</organism>
<dbReference type="KEGG" id="aagg:ETAA8_17760"/>
<accession>A0A517Y8Z6</accession>
<dbReference type="AlphaFoldDB" id="A0A517Y8Z6"/>
<evidence type="ECO:0000313" key="1">
    <source>
        <dbReference type="EMBL" id="QDU26695.1"/>
    </source>
</evidence>
<dbReference type="Proteomes" id="UP000315017">
    <property type="component" value="Chromosome"/>
</dbReference>
<keyword evidence="2" id="KW-1185">Reference proteome</keyword>
<proteinExistence type="predicted"/>
<protein>
    <submittedName>
        <fullName evidence="1">Uncharacterized protein</fullName>
    </submittedName>
</protein>
<evidence type="ECO:0000313" key="2">
    <source>
        <dbReference type="Proteomes" id="UP000315017"/>
    </source>
</evidence>
<sequence>METKWRRCLRLNRKAAESRTEFERGFAQDYIVLKADQGLSYLVCDRWPMFRVNVQNDWIAPLNSSFLRLQRDLWYMLQMAGATWWAFARCEWNFWMQALFRLGLLC</sequence>
<gene>
    <name evidence="1" type="ORF">ETAA8_17760</name>
</gene>
<name>A0A517Y8Z6_9BACT</name>